<dbReference type="HOGENOM" id="CLU_555052_0_0_1"/>
<feature type="region of interest" description="Disordered" evidence="7">
    <location>
        <begin position="392"/>
        <end position="464"/>
    </location>
</feature>
<sequence length="492" mass="54790">MGRRSRSRSASRSPSRLRRGHALASSSSSRRRHEDSSSRHRSRSRSRSPHHRRTSRRRSSSDLDANDKLRKKQKIETTKHAARDEPQPPSTTPADGGAVKANTVEKNGEISMSIEETNRVRAALGLKPLSLGPKKKDANVVNLQKTSEQVDEERAREDLQKKIAQSKKKRELTQKLAGQSIGEQLKASASSSALDWVKQSRTKVDVVAAAAKKKTEQQAKQAEYDASALAGMVVGHDIKSFDEGDEVVLTLKDTRVLAEDGNDLNDEQDELVNVELSERDRRIAEKERAQRAMMPAYTGYDDDEFIQMGGSKRMKKPARLLSQYDEDDDRKTSAHAQKFTLDASGSTQMVIGQDNDTNSLDDDVAVVSLAMDKTKRVEEYFTQEEIDAQFAKKKGKKLRKKKKLRQKDSVEDEAMTGSAGGGGEDDAAALVQQLEAEALKNASKDRGRRRRRVEDDDDDDKLSAVEEANLLRFQEARERANATASNALDAMN</sequence>
<organism evidence="8 9">
    <name type="scientific">Globisporangium ultimum (strain ATCC 200006 / CBS 805.95 / DAOM BR144)</name>
    <name type="common">Pythium ultimum</name>
    <dbReference type="NCBI Taxonomy" id="431595"/>
    <lineage>
        <taxon>Eukaryota</taxon>
        <taxon>Sar</taxon>
        <taxon>Stramenopiles</taxon>
        <taxon>Oomycota</taxon>
        <taxon>Peronosporomycetes</taxon>
        <taxon>Pythiales</taxon>
        <taxon>Pythiaceae</taxon>
        <taxon>Globisporangium</taxon>
    </lineage>
</organism>
<dbReference type="Pfam" id="PF03343">
    <property type="entry name" value="SART-1"/>
    <property type="match status" value="1"/>
</dbReference>
<accession>K3X7K2</accession>
<protein>
    <submittedName>
        <fullName evidence="8">Uncharacterized protein</fullName>
    </submittedName>
</protein>
<evidence type="ECO:0000313" key="9">
    <source>
        <dbReference type="Proteomes" id="UP000019132"/>
    </source>
</evidence>
<dbReference type="AlphaFoldDB" id="K3X7K2"/>
<feature type="coiled-coil region" evidence="6">
    <location>
        <begin position="149"/>
        <end position="176"/>
    </location>
</feature>
<name>K3X7K2_GLOUD</name>
<feature type="region of interest" description="Disordered" evidence="7">
    <location>
        <begin position="1"/>
        <end position="115"/>
    </location>
</feature>
<reference evidence="9" key="2">
    <citation type="submission" date="2010-04" db="EMBL/GenBank/DDBJ databases">
        <authorList>
            <person name="Buell R."/>
            <person name="Hamilton J."/>
            <person name="Hostetler J."/>
        </authorList>
    </citation>
    <scope>NUCLEOTIDE SEQUENCE [LARGE SCALE GENOMIC DNA]</scope>
    <source>
        <strain evidence="9">DAOM:BR144</strain>
    </source>
</reference>
<evidence type="ECO:0000313" key="8">
    <source>
        <dbReference type="EnsemblProtists" id="PYU1_T013201"/>
    </source>
</evidence>
<evidence type="ECO:0000256" key="2">
    <source>
        <dbReference type="ARBA" id="ARBA00006076"/>
    </source>
</evidence>
<reference evidence="9" key="1">
    <citation type="journal article" date="2010" name="Genome Biol.">
        <title>Genome sequence of the necrotrophic plant pathogen Pythium ultimum reveals original pathogenicity mechanisms and effector repertoire.</title>
        <authorList>
            <person name="Levesque C.A."/>
            <person name="Brouwer H."/>
            <person name="Cano L."/>
            <person name="Hamilton J.P."/>
            <person name="Holt C."/>
            <person name="Huitema E."/>
            <person name="Raffaele S."/>
            <person name="Robideau G.P."/>
            <person name="Thines M."/>
            <person name="Win J."/>
            <person name="Zerillo M.M."/>
            <person name="Beakes G.W."/>
            <person name="Boore J.L."/>
            <person name="Busam D."/>
            <person name="Dumas B."/>
            <person name="Ferriera S."/>
            <person name="Fuerstenberg S.I."/>
            <person name="Gachon C.M."/>
            <person name="Gaulin E."/>
            <person name="Govers F."/>
            <person name="Grenville-Briggs L."/>
            <person name="Horner N."/>
            <person name="Hostetler J."/>
            <person name="Jiang R.H."/>
            <person name="Johnson J."/>
            <person name="Krajaejun T."/>
            <person name="Lin H."/>
            <person name="Meijer H.J."/>
            <person name="Moore B."/>
            <person name="Morris P."/>
            <person name="Phuntmart V."/>
            <person name="Puiu D."/>
            <person name="Shetty J."/>
            <person name="Stajich J.E."/>
            <person name="Tripathy S."/>
            <person name="Wawra S."/>
            <person name="van West P."/>
            <person name="Whitty B.R."/>
            <person name="Coutinho P.M."/>
            <person name="Henrissat B."/>
            <person name="Martin F."/>
            <person name="Thomas P.D."/>
            <person name="Tyler B.M."/>
            <person name="De Vries R.P."/>
            <person name="Kamoun S."/>
            <person name="Yandell M."/>
            <person name="Tisserat N."/>
            <person name="Buell C.R."/>
        </authorList>
    </citation>
    <scope>NUCLEOTIDE SEQUENCE</scope>
    <source>
        <strain evidence="9">DAOM:BR144</strain>
    </source>
</reference>
<feature type="compositionally biased region" description="Basic residues" evidence="7">
    <location>
        <begin position="392"/>
        <end position="405"/>
    </location>
</feature>
<dbReference type="eggNOG" id="KOG2217">
    <property type="taxonomic scope" value="Eukaryota"/>
</dbReference>
<dbReference type="STRING" id="431595.K3X7K2"/>
<keyword evidence="5" id="KW-0539">Nucleus</keyword>
<comment type="similarity">
    <text evidence="2">Belongs to the SNU66/SART1 family.</text>
</comment>
<keyword evidence="3" id="KW-0507">mRNA processing</keyword>
<evidence type="ECO:0000256" key="6">
    <source>
        <dbReference type="SAM" id="Coils"/>
    </source>
</evidence>
<dbReference type="GO" id="GO:0046540">
    <property type="term" value="C:U4/U6 x U5 tri-snRNP complex"/>
    <property type="evidence" value="ECO:0007669"/>
    <property type="project" value="InterPro"/>
</dbReference>
<keyword evidence="6" id="KW-0175">Coiled coil</keyword>
<evidence type="ECO:0000256" key="7">
    <source>
        <dbReference type="SAM" id="MobiDB-lite"/>
    </source>
</evidence>
<dbReference type="PANTHER" id="PTHR14152">
    <property type="entry name" value="SQUAMOUS CELL CARCINOMA ANTIGEN RECOGNISED BY CYTOTOXIC T LYMPHOCYTES"/>
    <property type="match status" value="1"/>
</dbReference>
<reference evidence="8" key="3">
    <citation type="submission" date="2015-02" db="UniProtKB">
        <authorList>
            <consortium name="EnsemblProtists"/>
        </authorList>
    </citation>
    <scope>IDENTIFICATION</scope>
    <source>
        <strain evidence="8">DAOM BR144</strain>
    </source>
</reference>
<proteinExistence type="inferred from homology"/>
<feature type="compositionally biased region" description="Basic residues" evidence="7">
    <location>
        <begin position="39"/>
        <end position="58"/>
    </location>
</feature>
<evidence type="ECO:0000256" key="3">
    <source>
        <dbReference type="ARBA" id="ARBA00022664"/>
    </source>
</evidence>
<keyword evidence="4" id="KW-0508">mRNA splicing</keyword>
<dbReference type="GO" id="GO:0045292">
    <property type="term" value="P:mRNA cis splicing, via spliceosome"/>
    <property type="evidence" value="ECO:0007669"/>
    <property type="project" value="TreeGrafter"/>
</dbReference>
<feature type="compositionally biased region" description="Basic residues" evidence="7">
    <location>
        <begin position="1"/>
        <end position="21"/>
    </location>
</feature>
<dbReference type="VEuPathDB" id="FungiDB:PYU1_G013174"/>
<dbReference type="InParanoid" id="K3X7K2"/>
<evidence type="ECO:0000256" key="5">
    <source>
        <dbReference type="ARBA" id="ARBA00023242"/>
    </source>
</evidence>
<dbReference type="EnsemblProtists" id="PYU1_T013201">
    <property type="protein sequence ID" value="PYU1_T013201"/>
    <property type="gene ID" value="PYU1_G013174"/>
</dbReference>
<evidence type="ECO:0000256" key="4">
    <source>
        <dbReference type="ARBA" id="ARBA00023187"/>
    </source>
</evidence>
<dbReference type="InterPro" id="IPR005011">
    <property type="entry name" value="SNU66/SART1"/>
</dbReference>
<feature type="compositionally biased region" description="Basic and acidic residues" evidence="7">
    <location>
        <begin position="59"/>
        <end position="86"/>
    </location>
</feature>
<dbReference type="Pfam" id="PF19252">
    <property type="entry name" value="HIND"/>
    <property type="match status" value="1"/>
</dbReference>
<dbReference type="OMA" id="QPTHADE"/>
<dbReference type="InterPro" id="IPR045347">
    <property type="entry name" value="HIND"/>
</dbReference>
<evidence type="ECO:0000256" key="1">
    <source>
        <dbReference type="ARBA" id="ARBA00004123"/>
    </source>
</evidence>
<keyword evidence="9" id="KW-1185">Reference proteome</keyword>
<dbReference type="PANTHER" id="PTHR14152:SF5">
    <property type="entry name" value="U4_U6.U5 TRI-SNRNP-ASSOCIATED PROTEIN 1"/>
    <property type="match status" value="1"/>
</dbReference>
<dbReference type="GO" id="GO:0000481">
    <property type="term" value="P:maturation of 5S rRNA"/>
    <property type="evidence" value="ECO:0007669"/>
    <property type="project" value="TreeGrafter"/>
</dbReference>
<dbReference type="EMBL" id="GL376577">
    <property type="status" value="NOT_ANNOTATED_CDS"/>
    <property type="molecule type" value="Genomic_DNA"/>
</dbReference>
<comment type="subcellular location">
    <subcellularLocation>
        <location evidence="1">Nucleus</location>
    </subcellularLocation>
</comment>
<dbReference type="Proteomes" id="UP000019132">
    <property type="component" value="Unassembled WGS sequence"/>
</dbReference>